<dbReference type="GO" id="GO:0006564">
    <property type="term" value="P:L-serine biosynthetic process"/>
    <property type="evidence" value="ECO:0007669"/>
    <property type="project" value="TreeGrafter"/>
</dbReference>
<keyword evidence="3 5" id="KW-0378">Hydrolase</keyword>
<dbReference type="Gene3D" id="3.40.50.1000">
    <property type="entry name" value="HAD superfamily/HAD-like"/>
    <property type="match status" value="1"/>
</dbReference>
<dbReference type="EC" id="3.1.3.87" evidence="5 6"/>
<dbReference type="EMBL" id="WMIB01000013">
    <property type="protein sequence ID" value="MTH54287.1"/>
    <property type="molecule type" value="Genomic_DNA"/>
</dbReference>
<evidence type="ECO:0000256" key="6">
    <source>
        <dbReference type="NCBIfam" id="TIGR03333"/>
    </source>
</evidence>
<comment type="similarity">
    <text evidence="1">Belongs to the HAD-like hydrolase superfamily. SerB family.</text>
</comment>
<dbReference type="SUPFAM" id="SSF56784">
    <property type="entry name" value="HAD-like"/>
    <property type="match status" value="1"/>
</dbReference>
<reference evidence="7 8" key="1">
    <citation type="journal article" date="2017" name="Int. J. Syst. Evol. Microbiol.">
        <title>Bacillus mangrovi sp. nov., isolated from a sediment sample from a mangrove forest.</title>
        <authorList>
            <person name="Gupta V."/>
            <person name="Singh P.K."/>
            <person name="Korpole S."/>
            <person name="Tanuku N.R.S."/>
            <person name="Pinnaka A.K."/>
        </authorList>
    </citation>
    <scope>NUCLEOTIDE SEQUENCE [LARGE SCALE GENOMIC DNA]</scope>
    <source>
        <strain evidence="7 8">KCTC 33872</strain>
    </source>
</reference>
<dbReference type="Gene3D" id="3.90.1470.20">
    <property type="match status" value="1"/>
</dbReference>
<evidence type="ECO:0000256" key="2">
    <source>
        <dbReference type="ARBA" id="ARBA00022605"/>
    </source>
</evidence>
<comment type="caution">
    <text evidence="7">The sequence shown here is derived from an EMBL/GenBank/DDBJ whole genome shotgun (WGS) entry which is preliminary data.</text>
</comment>
<evidence type="ECO:0000256" key="5">
    <source>
        <dbReference type="HAMAP-Rule" id="MF_01680"/>
    </source>
</evidence>
<dbReference type="OrthoDB" id="9804940at2"/>
<evidence type="ECO:0000313" key="8">
    <source>
        <dbReference type="Proteomes" id="UP000434639"/>
    </source>
</evidence>
<evidence type="ECO:0000313" key="7">
    <source>
        <dbReference type="EMBL" id="MTH54287.1"/>
    </source>
</evidence>
<dbReference type="NCBIfam" id="NF007103">
    <property type="entry name" value="PRK09552.1"/>
    <property type="match status" value="1"/>
</dbReference>
<keyword evidence="8" id="KW-1185">Reference proteome</keyword>
<keyword evidence="2 5" id="KW-0028">Amino-acid biosynthesis</keyword>
<dbReference type="NCBIfam" id="TIGR01489">
    <property type="entry name" value="DKMTPPase-SF"/>
    <property type="match status" value="1"/>
</dbReference>
<keyword evidence="4 5" id="KW-0486">Methionine biosynthesis</keyword>
<gene>
    <name evidence="5" type="primary">mtnX</name>
    <name evidence="7" type="ORF">GKZ89_12825</name>
</gene>
<comment type="catalytic activity">
    <reaction evidence="5">
        <text>2-hydroxy-5-methylsulfanyl-3-oxopent-1-enyl phosphate + H2O = 1,2-dihydroxy-5-(methylsulfanyl)pent-1-en-3-one + phosphate</text>
        <dbReference type="Rhea" id="RHEA:14481"/>
        <dbReference type="ChEBI" id="CHEBI:15377"/>
        <dbReference type="ChEBI" id="CHEBI:43474"/>
        <dbReference type="ChEBI" id="CHEBI:49252"/>
        <dbReference type="ChEBI" id="CHEBI:59505"/>
        <dbReference type="EC" id="3.1.3.87"/>
    </reaction>
</comment>
<dbReference type="GO" id="GO:0019509">
    <property type="term" value="P:L-methionine salvage from methylthioadenosine"/>
    <property type="evidence" value="ECO:0007669"/>
    <property type="project" value="UniProtKB-UniRule"/>
</dbReference>
<organism evidence="7 8">
    <name type="scientific">Metabacillus mangrovi</name>
    <dbReference type="NCBI Taxonomy" id="1491830"/>
    <lineage>
        <taxon>Bacteria</taxon>
        <taxon>Bacillati</taxon>
        <taxon>Bacillota</taxon>
        <taxon>Bacilli</taxon>
        <taxon>Bacillales</taxon>
        <taxon>Bacillaceae</taxon>
        <taxon>Metabacillus</taxon>
    </lineage>
</organism>
<dbReference type="PANTHER" id="PTHR43344">
    <property type="entry name" value="PHOSPHOSERINE PHOSPHATASE"/>
    <property type="match status" value="1"/>
</dbReference>
<dbReference type="RefSeq" id="WP_155112806.1">
    <property type="nucleotide sequence ID" value="NZ_WMIB01000013.1"/>
</dbReference>
<dbReference type="InterPro" id="IPR036412">
    <property type="entry name" value="HAD-like_sf"/>
</dbReference>
<dbReference type="GO" id="GO:0000287">
    <property type="term" value="F:magnesium ion binding"/>
    <property type="evidence" value="ECO:0007669"/>
    <property type="project" value="TreeGrafter"/>
</dbReference>
<evidence type="ECO:0000256" key="3">
    <source>
        <dbReference type="ARBA" id="ARBA00022801"/>
    </source>
</evidence>
<dbReference type="GO" id="GO:0005737">
    <property type="term" value="C:cytoplasm"/>
    <property type="evidence" value="ECO:0007669"/>
    <property type="project" value="TreeGrafter"/>
</dbReference>
<dbReference type="InterPro" id="IPR050582">
    <property type="entry name" value="HAD-like_SerB"/>
</dbReference>
<dbReference type="AlphaFoldDB" id="A0A7X2S624"/>
<dbReference type="InterPro" id="IPR006384">
    <property type="entry name" value="HAD_hydro_PyrdxlP_Pase-like"/>
</dbReference>
<protein>
    <recommendedName>
        <fullName evidence="5 6">2-hydroxy-3-keto-5-methylthiopentenyl-1-phosphate phosphatase</fullName>
        <shortName evidence="5">HK-MTPenyl-1-P phosphatase</shortName>
        <ecNumber evidence="5 6">3.1.3.87</ecNumber>
    </recommendedName>
</protein>
<evidence type="ECO:0000256" key="1">
    <source>
        <dbReference type="ARBA" id="ARBA00009184"/>
    </source>
</evidence>
<comment type="pathway">
    <text evidence="5">Amino-acid biosynthesis; L-methionine biosynthesis via salvage pathway; L-methionine from S-methyl-5-thio-alpha-D-ribose 1-phosphate: step 4/6.</text>
</comment>
<comment type="function">
    <text evidence="5">Dephosphorylates 2-hydroxy-3-keto-5-methylthiopentenyl-1-phosphate (HK-MTPenyl-1-P) yielding 1,2-dihydroxy-3-keto-5-methylthiopentene (DHK-MTPene).</text>
</comment>
<dbReference type="UniPathway" id="UPA00904">
    <property type="reaction ID" value="UER00877"/>
</dbReference>
<evidence type="ECO:0000256" key="4">
    <source>
        <dbReference type="ARBA" id="ARBA00023167"/>
    </source>
</evidence>
<dbReference type="GO" id="GO:0036424">
    <property type="term" value="F:L-phosphoserine phosphatase activity"/>
    <property type="evidence" value="ECO:0007669"/>
    <property type="project" value="TreeGrafter"/>
</dbReference>
<dbReference type="HAMAP" id="MF_01680">
    <property type="entry name" value="Salvage_MtnX"/>
    <property type="match status" value="1"/>
</dbReference>
<dbReference type="GO" id="GO:0043716">
    <property type="term" value="F:2-hydroxy-3-keto-5-methylthiopentenyl-1-phosphate phosphatase activity"/>
    <property type="evidence" value="ECO:0007669"/>
    <property type="project" value="UniProtKB-UniRule"/>
</dbReference>
<sequence>MKIFCDFDGTITKNDNIIEIMKQFAPQEWIYLKDQVLNRTMSVKEGVGAMFNLLPSSKKPGIVSYILKQAEIRDGFTEFAAYVEKEELDYYIVSGGMDFFVHPLLEGKTGRERIYCNSADFSGERIQILWPHPCVNSCENECGCCKPSVIRQLAEAGEEIIVIGDSVTDLEAAKMADLVIARDYLLDQARELALPYEPFETFFDVIRILEKRKVTV</sequence>
<dbReference type="InterPro" id="IPR017718">
    <property type="entry name" value="HAD-SF_hydro_IB_MtnX"/>
</dbReference>
<dbReference type="Proteomes" id="UP000434639">
    <property type="component" value="Unassembled WGS sequence"/>
</dbReference>
<accession>A0A7X2S624</accession>
<dbReference type="PANTHER" id="PTHR43344:SF21">
    <property type="entry name" value="POLYOL PHOSPHATE PHOSPHATASE PYP1"/>
    <property type="match status" value="1"/>
</dbReference>
<dbReference type="Pfam" id="PF12710">
    <property type="entry name" value="HAD"/>
    <property type="match status" value="1"/>
</dbReference>
<dbReference type="NCBIfam" id="TIGR01488">
    <property type="entry name" value="HAD-SF-IB"/>
    <property type="match status" value="1"/>
</dbReference>
<comment type="similarity">
    <text evidence="5">Belongs to the HAD-like hydrolase superfamily. MtnX family.</text>
</comment>
<proteinExistence type="inferred from homology"/>
<dbReference type="NCBIfam" id="TIGR03333">
    <property type="entry name" value="salvage_mtnX"/>
    <property type="match status" value="1"/>
</dbReference>
<dbReference type="CDD" id="cd07524">
    <property type="entry name" value="HAD_Pase"/>
    <property type="match status" value="1"/>
</dbReference>
<name>A0A7X2S624_9BACI</name>
<dbReference type="InterPro" id="IPR023214">
    <property type="entry name" value="HAD_sf"/>
</dbReference>